<keyword evidence="7 10" id="KW-0508">mRNA splicing</keyword>
<evidence type="ECO:0000256" key="9">
    <source>
        <dbReference type="ARBA" id="ARBA00023274"/>
    </source>
</evidence>
<reference evidence="12 13" key="1">
    <citation type="journal article" date="2020" name="IScience">
        <title>Genome Sequencing of the Endangered Kingdonia uniflora (Circaeasteraceae, Ranunculales) Reveals Potential Mechanisms of Evolutionary Specialization.</title>
        <authorList>
            <person name="Sun Y."/>
            <person name="Deng T."/>
            <person name="Zhang A."/>
            <person name="Moore M.J."/>
            <person name="Landis J.B."/>
            <person name="Lin N."/>
            <person name="Zhang H."/>
            <person name="Zhang X."/>
            <person name="Huang J."/>
            <person name="Zhang X."/>
            <person name="Sun H."/>
            <person name="Wang H."/>
        </authorList>
    </citation>
    <scope>NUCLEOTIDE SEQUENCE [LARGE SCALE GENOMIC DNA]</scope>
    <source>
        <strain evidence="12">TB1705</strain>
        <tissue evidence="12">Leaf</tissue>
    </source>
</reference>
<dbReference type="GO" id="GO:0003723">
    <property type="term" value="F:RNA binding"/>
    <property type="evidence" value="ECO:0007669"/>
    <property type="project" value="InterPro"/>
</dbReference>
<name>A0A7J7P2Z0_9MAGN</name>
<protein>
    <recommendedName>
        <fullName evidence="10">Small nuclear ribonucleoprotein Sm D2</fullName>
        <shortName evidence="10">Sm-D2</shortName>
    </recommendedName>
    <alternativeName>
        <fullName evidence="10">snRNP core protein D2</fullName>
    </alternativeName>
</protein>
<keyword evidence="4" id="KW-0963">Cytoplasm</keyword>
<comment type="subcellular location">
    <subcellularLocation>
        <location evidence="2">Cytoplasm</location>
        <location evidence="2">Cytosol</location>
    </subcellularLocation>
    <subcellularLocation>
        <location evidence="1 10">Nucleus</location>
    </subcellularLocation>
</comment>
<dbReference type="FunFam" id="2.30.30.100:FF:000069">
    <property type="entry name" value="Small nuclear ribonucleoprotein Sm D2"/>
    <property type="match status" value="1"/>
</dbReference>
<dbReference type="Gene3D" id="3.30.420.10">
    <property type="entry name" value="Ribonuclease H-like superfamily/Ribonuclease H"/>
    <property type="match status" value="1"/>
</dbReference>
<dbReference type="CDD" id="cd01720">
    <property type="entry name" value="Sm_D2"/>
    <property type="match status" value="1"/>
</dbReference>
<evidence type="ECO:0000256" key="6">
    <source>
        <dbReference type="ARBA" id="ARBA00022728"/>
    </source>
</evidence>
<organism evidence="12 13">
    <name type="scientific">Kingdonia uniflora</name>
    <dbReference type="NCBI Taxonomy" id="39325"/>
    <lineage>
        <taxon>Eukaryota</taxon>
        <taxon>Viridiplantae</taxon>
        <taxon>Streptophyta</taxon>
        <taxon>Embryophyta</taxon>
        <taxon>Tracheophyta</taxon>
        <taxon>Spermatophyta</taxon>
        <taxon>Magnoliopsida</taxon>
        <taxon>Ranunculales</taxon>
        <taxon>Circaeasteraceae</taxon>
        <taxon>Kingdonia</taxon>
    </lineage>
</organism>
<keyword evidence="13" id="KW-1185">Reference proteome</keyword>
<dbReference type="InterPro" id="IPR044730">
    <property type="entry name" value="RNase_H-like_dom_plant"/>
</dbReference>
<dbReference type="Proteomes" id="UP000541444">
    <property type="component" value="Unassembled WGS sequence"/>
</dbReference>
<keyword evidence="5 10" id="KW-0507">mRNA processing</keyword>
<dbReference type="InterPro" id="IPR001163">
    <property type="entry name" value="Sm_dom_euk/arc"/>
</dbReference>
<dbReference type="OrthoDB" id="437526at2759"/>
<dbReference type="InterPro" id="IPR027248">
    <property type="entry name" value="Sm_D2"/>
</dbReference>
<sequence length="224" mass="25333">MQEEHELRSTAEQALITHSPKPTFTEAGRIICRAMAQLNAWTGYDSARAADPEEAEAISVIRGMEAAHRLGLDRVLLLTDCQGLVRAFRDRPEDLTWGALTLAPDMCALAAQFQDFQFDFVDRSRNFVAHLLAARGYLLFKMSQPMEKDTNVLINCRNNKKLLGRVRGFDRHCNMVLENVSEMRTEIPKTGKGKKKGLPANKDRFISKMFLRGDSVIIVLRNPK</sequence>
<proteinExistence type="inferred from homology"/>
<dbReference type="InterPro" id="IPR036397">
    <property type="entry name" value="RNaseH_sf"/>
</dbReference>
<dbReference type="SUPFAM" id="SSF53098">
    <property type="entry name" value="Ribonuclease H-like"/>
    <property type="match status" value="1"/>
</dbReference>
<dbReference type="Pfam" id="PF01423">
    <property type="entry name" value="LSM"/>
    <property type="match status" value="1"/>
</dbReference>
<dbReference type="EMBL" id="JACGCM010000333">
    <property type="protein sequence ID" value="KAF6173612.1"/>
    <property type="molecule type" value="Genomic_DNA"/>
</dbReference>
<dbReference type="SMART" id="SM00651">
    <property type="entry name" value="Sm"/>
    <property type="match status" value="1"/>
</dbReference>
<evidence type="ECO:0000313" key="12">
    <source>
        <dbReference type="EMBL" id="KAF6173612.1"/>
    </source>
</evidence>
<comment type="caution">
    <text evidence="12">The sequence shown here is derived from an EMBL/GenBank/DDBJ whole genome shotgun (WGS) entry which is preliminary data.</text>
</comment>
<dbReference type="GO" id="GO:0000398">
    <property type="term" value="P:mRNA splicing, via spliceosome"/>
    <property type="evidence" value="ECO:0007669"/>
    <property type="project" value="UniProtKB-ARBA"/>
</dbReference>
<dbReference type="GO" id="GO:0005829">
    <property type="term" value="C:cytosol"/>
    <property type="evidence" value="ECO:0007669"/>
    <property type="project" value="UniProtKB-SubCell"/>
</dbReference>
<feature type="domain" description="Sm" evidence="11">
    <location>
        <begin position="139"/>
        <end position="224"/>
    </location>
</feature>
<dbReference type="InterPro" id="IPR002156">
    <property type="entry name" value="RNaseH_domain"/>
</dbReference>
<dbReference type="GO" id="GO:0005689">
    <property type="term" value="C:U12-type spliceosomal complex"/>
    <property type="evidence" value="ECO:0007669"/>
    <property type="project" value="UniProtKB-ARBA"/>
</dbReference>
<dbReference type="AlphaFoldDB" id="A0A7J7P2Z0"/>
<dbReference type="InterPro" id="IPR047575">
    <property type="entry name" value="Sm"/>
</dbReference>
<keyword evidence="8 10" id="KW-0539">Nucleus</keyword>
<evidence type="ECO:0000256" key="10">
    <source>
        <dbReference type="RuleBase" id="RU365051"/>
    </source>
</evidence>
<evidence type="ECO:0000256" key="2">
    <source>
        <dbReference type="ARBA" id="ARBA00004514"/>
    </source>
</evidence>
<evidence type="ECO:0000256" key="7">
    <source>
        <dbReference type="ARBA" id="ARBA00023187"/>
    </source>
</evidence>
<dbReference type="Gene3D" id="2.30.30.100">
    <property type="match status" value="1"/>
</dbReference>
<evidence type="ECO:0000256" key="3">
    <source>
        <dbReference type="ARBA" id="ARBA00008146"/>
    </source>
</evidence>
<keyword evidence="6" id="KW-0747">Spliceosome</keyword>
<keyword evidence="9 10" id="KW-0687">Ribonucleoprotein</keyword>
<evidence type="ECO:0000256" key="4">
    <source>
        <dbReference type="ARBA" id="ARBA00022490"/>
    </source>
</evidence>
<accession>A0A7J7P2Z0</accession>
<dbReference type="InterPro" id="IPR010920">
    <property type="entry name" value="LSM_dom_sf"/>
</dbReference>
<dbReference type="GO" id="GO:0004523">
    <property type="term" value="F:RNA-DNA hybrid ribonuclease activity"/>
    <property type="evidence" value="ECO:0007669"/>
    <property type="project" value="InterPro"/>
</dbReference>
<evidence type="ECO:0000256" key="8">
    <source>
        <dbReference type="ARBA" id="ARBA00023242"/>
    </source>
</evidence>
<evidence type="ECO:0000256" key="1">
    <source>
        <dbReference type="ARBA" id="ARBA00004123"/>
    </source>
</evidence>
<evidence type="ECO:0000256" key="5">
    <source>
        <dbReference type="ARBA" id="ARBA00022664"/>
    </source>
</evidence>
<dbReference type="GO" id="GO:0030532">
    <property type="term" value="C:small nuclear ribonucleoprotein complex"/>
    <property type="evidence" value="ECO:0007669"/>
    <property type="project" value="InterPro"/>
</dbReference>
<evidence type="ECO:0000313" key="13">
    <source>
        <dbReference type="Proteomes" id="UP000541444"/>
    </source>
</evidence>
<dbReference type="PROSITE" id="PS52002">
    <property type="entry name" value="SM"/>
    <property type="match status" value="1"/>
</dbReference>
<comment type="similarity">
    <text evidence="3 10">Belongs to the snRNP core protein family.</text>
</comment>
<dbReference type="CDD" id="cd06222">
    <property type="entry name" value="RNase_H_like"/>
    <property type="match status" value="1"/>
</dbReference>
<gene>
    <name evidence="12" type="ORF">GIB67_022971</name>
</gene>
<dbReference type="PANTHER" id="PTHR12777">
    <property type="entry name" value="SMALL NUCLEAR RIBONUCLEOPROTEIN SM D2"/>
    <property type="match status" value="1"/>
</dbReference>
<dbReference type="InterPro" id="IPR012337">
    <property type="entry name" value="RNaseH-like_sf"/>
</dbReference>
<dbReference type="SUPFAM" id="SSF50182">
    <property type="entry name" value="Sm-like ribonucleoproteins"/>
    <property type="match status" value="1"/>
</dbReference>
<dbReference type="Pfam" id="PF13456">
    <property type="entry name" value="RVT_3"/>
    <property type="match status" value="1"/>
</dbReference>
<evidence type="ECO:0000259" key="11">
    <source>
        <dbReference type="PROSITE" id="PS52002"/>
    </source>
</evidence>